<sequence length="186" mass="20076">MTDNIVPEFSRAIKLDIIGNQGKMQHISANNAELSALAARLHLIELNNLQADYRLITKEDHVSMTGEFTAEFTQSCIASGEPVKGTVKEILDIKFLPQSAISDQDEIELSSDECDIMFIEGGQIDAGEAVAQSLILALPQFPRSKNAQNILRSAGVVSDEEVKPTGALSGLKDLLASKPPSGKNKQ</sequence>
<accession>A0A1L3J9E0</accession>
<name>A0A1L3J9E0_9SPHN</name>
<organism evidence="1 2">
    <name type="scientific">Sphingorhabdus lutea</name>
    <dbReference type="NCBI Taxonomy" id="1913578"/>
    <lineage>
        <taxon>Bacteria</taxon>
        <taxon>Pseudomonadati</taxon>
        <taxon>Pseudomonadota</taxon>
        <taxon>Alphaproteobacteria</taxon>
        <taxon>Sphingomonadales</taxon>
        <taxon>Sphingomonadaceae</taxon>
        <taxon>Sphingorhabdus</taxon>
    </lineage>
</organism>
<reference evidence="1 2" key="1">
    <citation type="submission" date="2016-11" db="EMBL/GenBank/DDBJ databases">
        <title>Sphingorhabdus sp. LPB0140, isolated from marine environment.</title>
        <authorList>
            <person name="Kim E."/>
            <person name="Yi H."/>
        </authorList>
    </citation>
    <scope>NUCLEOTIDE SEQUENCE [LARGE SCALE GENOMIC DNA]</scope>
    <source>
        <strain evidence="1 2">LPB0140</strain>
    </source>
</reference>
<dbReference type="KEGG" id="sphl:LPB140_01595"/>
<dbReference type="Proteomes" id="UP000242561">
    <property type="component" value="Chromosome"/>
</dbReference>
<dbReference type="InterPro" id="IPR003772">
    <property type="entry name" value="YceD"/>
</dbReference>
<dbReference type="AlphaFoldDB" id="A0A1L3J9E0"/>
<proteinExistence type="predicted"/>
<evidence type="ECO:0000313" key="1">
    <source>
        <dbReference type="EMBL" id="APG61738.1"/>
    </source>
</evidence>
<evidence type="ECO:0000313" key="2">
    <source>
        <dbReference type="Proteomes" id="UP000242561"/>
    </source>
</evidence>
<gene>
    <name evidence="1" type="ORF">LPB140_01595</name>
</gene>
<dbReference type="OrthoDB" id="8443793at2"/>
<dbReference type="Pfam" id="PF02620">
    <property type="entry name" value="YceD"/>
    <property type="match status" value="1"/>
</dbReference>
<keyword evidence="2" id="KW-1185">Reference proteome</keyword>
<dbReference type="STRING" id="1913578.LPB140_01595"/>
<dbReference type="RefSeq" id="WP_072558384.1">
    <property type="nucleotide sequence ID" value="NZ_CP018154.1"/>
</dbReference>
<evidence type="ECO:0008006" key="3">
    <source>
        <dbReference type="Google" id="ProtNLM"/>
    </source>
</evidence>
<protein>
    <recommendedName>
        <fullName evidence="3">DUF177 domain-containing protein</fullName>
    </recommendedName>
</protein>
<dbReference type="EMBL" id="CP018154">
    <property type="protein sequence ID" value="APG61738.1"/>
    <property type="molecule type" value="Genomic_DNA"/>
</dbReference>